<protein>
    <submittedName>
        <fullName evidence="1">Uncharacterized protein</fullName>
    </submittedName>
</protein>
<name>A0A645FHG2_9ZZZZ</name>
<organism evidence="1">
    <name type="scientific">bioreactor metagenome</name>
    <dbReference type="NCBI Taxonomy" id="1076179"/>
    <lineage>
        <taxon>unclassified sequences</taxon>
        <taxon>metagenomes</taxon>
        <taxon>ecological metagenomes</taxon>
    </lineage>
</organism>
<dbReference type="EMBL" id="VSSQ01060366">
    <property type="protein sequence ID" value="MPN13811.1"/>
    <property type="molecule type" value="Genomic_DNA"/>
</dbReference>
<reference evidence="1" key="1">
    <citation type="submission" date="2019-08" db="EMBL/GenBank/DDBJ databases">
        <authorList>
            <person name="Kucharzyk K."/>
            <person name="Murdoch R.W."/>
            <person name="Higgins S."/>
            <person name="Loffler F."/>
        </authorList>
    </citation>
    <scope>NUCLEOTIDE SEQUENCE</scope>
</reference>
<sequence length="124" mass="12752">MCRHHAPALRHAHPGLALAPGAGRAGTRELDIGDGMVTAEGGDLAAGDRAFEICGGSALAEGLDGGEAVKGFARAIAQGEFVVPEQAVEHIDVVADQGVFVLIEYGFDLGQYVGKVDLHGFDPC</sequence>
<comment type="caution">
    <text evidence="1">The sequence shown here is derived from an EMBL/GenBank/DDBJ whole genome shotgun (WGS) entry which is preliminary data.</text>
</comment>
<proteinExistence type="predicted"/>
<dbReference type="AlphaFoldDB" id="A0A645FHG2"/>
<gene>
    <name evidence="1" type="ORF">SDC9_161137</name>
</gene>
<accession>A0A645FHG2</accession>
<evidence type="ECO:0000313" key="1">
    <source>
        <dbReference type="EMBL" id="MPN13811.1"/>
    </source>
</evidence>